<keyword evidence="2" id="KW-1185">Reference proteome</keyword>
<accession>A0ABN3UKK7</accession>
<proteinExistence type="predicted"/>
<reference evidence="1 2" key="1">
    <citation type="journal article" date="2019" name="Int. J. Syst. Evol. Microbiol.">
        <title>The Global Catalogue of Microorganisms (GCM) 10K type strain sequencing project: providing services to taxonomists for standard genome sequencing and annotation.</title>
        <authorList>
            <consortium name="The Broad Institute Genomics Platform"/>
            <consortium name="The Broad Institute Genome Sequencing Center for Infectious Disease"/>
            <person name="Wu L."/>
            <person name="Ma J."/>
        </authorList>
    </citation>
    <scope>NUCLEOTIDE SEQUENCE [LARGE SCALE GENOMIC DNA]</scope>
    <source>
        <strain evidence="1 2">JCM 8201</strain>
    </source>
</reference>
<name>A0ABN3UKK7_9ACTN</name>
<dbReference type="RefSeq" id="WP_344454279.1">
    <property type="nucleotide sequence ID" value="NZ_BAAATZ010000026.1"/>
</dbReference>
<dbReference type="Proteomes" id="UP001501842">
    <property type="component" value="Unassembled WGS sequence"/>
</dbReference>
<comment type="caution">
    <text evidence="1">The sequence shown here is derived from an EMBL/GenBank/DDBJ whole genome shotgun (WGS) entry which is preliminary data.</text>
</comment>
<organism evidence="1 2">
    <name type="scientific">Actinocorallia aurantiaca</name>
    <dbReference type="NCBI Taxonomy" id="46204"/>
    <lineage>
        <taxon>Bacteria</taxon>
        <taxon>Bacillati</taxon>
        <taxon>Actinomycetota</taxon>
        <taxon>Actinomycetes</taxon>
        <taxon>Streptosporangiales</taxon>
        <taxon>Thermomonosporaceae</taxon>
        <taxon>Actinocorallia</taxon>
    </lineage>
</organism>
<dbReference type="Pfam" id="PF21863">
    <property type="entry name" value="HTH_67"/>
    <property type="match status" value="1"/>
</dbReference>
<protein>
    <submittedName>
        <fullName evidence="1">EvbL</fullName>
    </submittedName>
</protein>
<dbReference type="InterPro" id="IPR054058">
    <property type="entry name" value="HTH_67"/>
</dbReference>
<evidence type="ECO:0000313" key="2">
    <source>
        <dbReference type="Proteomes" id="UP001501842"/>
    </source>
</evidence>
<dbReference type="NCBIfam" id="NF047719">
    <property type="entry name" value="SCO6745_fam_HTH"/>
    <property type="match status" value="1"/>
</dbReference>
<gene>
    <name evidence="1" type="ORF">GCM10010439_54590</name>
</gene>
<sequence length="256" mass="27464">MTEPTTVAWRVNSPIQELGGAFMFSRETREFGESTGVPGFIGPYMKGRCGVLGDVDADVVTSAVGFFHPGTVREAWESVAMPAAQAAEGYLHACHGFGRRKLASFDGAERLAELLLAVVRHGDANGAPLFAGWRAMPLAEDARARVLQLVHTLREFRGGLHFLTIRAAGLAPAQAVLIGGSPLLGARDQALFYGWPESELGEVTEERRARWQEAELLTDRLTQQAFSVLDKAEGEELVELVAGAHAAAGLRAKGKG</sequence>
<evidence type="ECO:0000313" key="1">
    <source>
        <dbReference type="EMBL" id="GAA2733766.1"/>
    </source>
</evidence>
<dbReference type="EMBL" id="BAAATZ010000026">
    <property type="protein sequence ID" value="GAA2733766.1"/>
    <property type="molecule type" value="Genomic_DNA"/>
</dbReference>